<keyword evidence="1" id="KW-0812">Transmembrane</keyword>
<accession>A0A1J5SUQ9</accession>
<reference evidence="2" key="1">
    <citation type="submission" date="2016-10" db="EMBL/GenBank/DDBJ databases">
        <title>Sequence of Gallionella enrichment culture.</title>
        <authorList>
            <person name="Poehlein A."/>
            <person name="Muehling M."/>
            <person name="Daniel R."/>
        </authorList>
    </citation>
    <scope>NUCLEOTIDE SEQUENCE</scope>
</reference>
<evidence type="ECO:0008006" key="3">
    <source>
        <dbReference type="Google" id="ProtNLM"/>
    </source>
</evidence>
<proteinExistence type="predicted"/>
<comment type="caution">
    <text evidence="2">The sequence shown here is derived from an EMBL/GenBank/DDBJ whole genome shotgun (WGS) entry which is preliminary data.</text>
</comment>
<feature type="transmembrane region" description="Helical" evidence="1">
    <location>
        <begin position="247"/>
        <end position="269"/>
    </location>
</feature>
<feature type="transmembrane region" description="Helical" evidence="1">
    <location>
        <begin position="204"/>
        <end position="226"/>
    </location>
</feature>
<sequence length="484" mass="53007">MNNWQSRIPNTYLAYFALSIWAALSFMLLHKTSYGIDEGAAHALLLVWSVSDNVVSPIVTLGLPDFRTLFLAPVGILWTGNILAAKIATILVMAIAAWAFHTWRIRSGHAESALLATGLLLISPLTIAQIDTISVAPYLLFAFAIGAWSDHLYRESKRAFGGMYFAQILLCLVSVTLHPVGLAYPLALLWSWYKNPLDQKHRSYFYGGIAFAVVSALALTSGWNHIELFANPIRSLSSLLLGPSDGDAFGAFHWIFGIGILFVLIAVILKQADNLWTDFLGRILILALIIGLLTGDEIFGVIALVICLYWGFPLLLQKPTNPTGGFWAQRGIVLLLSVAISTTYMVIDKENYHLLPMDYLSPRDTLIKALAEDSGFFSNGDSNQSPAAKSPIRVASQWPSLTMLACRCDALPLPPDVQNSETLLAMLRGIDYLIFDPRNPRNSALSHNIAMMDAGKVETVALQLGGVIIQIKHPSTNSAPDKKS</sequence>
<dbReference type="AlphaFoldDB" id="A0A1J5SUQ9"/>
<evidence type="ECO:0000313" key="2">
    <source>
        <dbReference type="EMBL" id="OIR11707.1"/>
    </source>
</evidence>
<feature type="transmembrane region" description="Helical" evidence="1">
    <location>
        <begin position="165"/>
        <end position="192"/>
    </location>
</feature>
<feature type="transmembrane region" description="Helical" evidence="1">
    <location>
        <begin position="112"/>
        <end position="130"/>
    </location>
</feature>
<gene>
    <name evidence="2" type="ORF">GALL_65630</name>
</gene>
<keyword evidence="1" id="KW-1133">Transmembrane helix</keyword>
<name>A0A1J5SUQ9_9ZZZZ</name>
<keyword evidence="1" id="KW-0472">Membrane</keyword>
<dbReference type="EMBL" id="MLJW01000019">
    <property type="protein sequence ID" value="OIR11707.1"/>
    <property type="molecule type" value="Genomic_DNA"/>
</dbReference>
<feature type="transmembrane region" description="Helical" evidence="1">
    <location>
        <begin position="12"/>
        <end position="29"/>
    </location>
</feature>
<evidence type="ECO:0000256" key="1">
    <source>
        <dbReference type="SAM" id="Phobius"/>
    </source>
</evidence>
<feature type="transmembrane region" description="Helical" evidence="1">
    <location>
        <begin position="328"/>
        <end position="347"/>
    </location>
</feature>
<protein>
    <recommendedName>
        <fullName evidence="3">Glycosyltransferase RgtA/B/C/D-like domain-containing protein</fullName>
    </recommendedName>
</protein>
<organism evidence="2">
    <name type="scientific">mine drainage metagenome</name>
    <dbReference type="NCBI Taxonomy" id="410659"/>
    <lineage>
        <taxon>unclassified sequences</taxon>
        <taxon>metagenomes</taxon>
        <taxon>ecological metagenomes</taxon>
    </lineage>
</organism>
<feature type="transmembrane region" description="Helical" evidence="1">
    <location>
        <begin position="75"/>
        <end position="100"/>
    </location>
</feature>